<accession>K2RIA9</accession>
<dbReference type="AlphaFoldDB" id="K2RIA9"/>
<feature type="compositionally biased region" description="Basic residues" evidence="1">
    <location>
        <begin position="12"/>
        <end position="21"/>
    </location>
</feature>
<feature type="region of interest" description="Disordered" evidence="1">
    <location>
        <begin position="1"/>
        <end position="27"/>
    </location>
</feature>
<gene>
    <name evidence="2" type="ORF">MPH_10347</name>
</gene>
<dbReference type="EMBL" id="AHHD01000448">
    <property type="protein sequence ID" value="EKG12547.1"/>
    <property type="molecule type" value="Genomic_DNA"/>
</dbReference>
<organism evidence="2 3">
    <name type="scientific">Macrophomina phaseolina (strain MS6)</name>
    <name type="common">Charcoal rot fungus</name>
    <dbReference type="NCBI Taxonomy" id="1126212"/>
    <lineage>
        <taxon>Eukaryota</taxon>
        <taxon>Fungi</taxon>
        <taxon>Dikarya</taxon>
        <taxon>Ascomycota</taxon>
        <taxon>Pezizomycotina</taxon>
        <taxon>Dothideomycetes</taxon>
        <taxon>Dothideomycetes incertae sedis</taxon>
        <taxon>Botryosphaeriales</taxon>
        <taxon>Botryosphaeriaceae</taxon>
        <taxon>Macrophomina</taxon>
    </lineage>
</organism>
<proteinExistence type="predicted"/>
<reference evidence="2 3" key="1">
    <citation type="journal article" date="2012" name="BMC Genomics">
        <title>Tools to kill: Genome of one of the most destructive plant pathogenic fungi Macrophomina phaseolina.</title>
        <authorList>
            <person name="Islam M.S."/>
            <person name="Haque M.S."/>
            <person name="Islam M.M."/>
            <person name="Emdad E.M."/>
            <person name="Halim A."/>
            <person name="Hossen Q.M.M."/>
            <person name="Hossain M.Z."/>
            <person name="Ahmed B."/>
            <person name="Rahim S."/>
            <person name="Rahman M.S."/>
            <person name="Alam M.M."/>
            <person name="Hou S."/>
            <person name="Wan X."/>
            <person name="Saito J.A."/>
            <person name="Alam M."/>
        </authorList>
    </citation>
    <scope>NUCLEOTIDE SEQUENCE [LARGE SCALE GENOMIC DNA]</scope>
    <source>
        <strain evidence="2 3">MS6</strain>
    </source>
</reference>
<evidence type="ECO:0000313" key="3">
    <source>
        <dbReference type="Proteomes" id="UP000007129"/>
    </source>
</evidence>
<dbReference type="HOGENOM" id="CLU_2061955_0_0_1"/>
<sequence length="119" mass="13176">MFSSDPQEALRGSHKGCRKTRSAGPDVSDIGRLIPFGLLCCPRVRPPHPHLPTISLHFQDPTCRGMENDLPGDSLAALARGSYSRCSGMSNCVLSIYAHVSTTDPDRCFILFFRDRRTK</sequence>
<dbReference type="VEuPathDB" id="FungiDB:MPH_10347"/>
<dbReference type="Proteomes" id="UP000007129">
    <property type="component" value="Unassembled WGS sequence"/>
</dbReference>
<comment type="caution">
    <text evidence="2">The sequence shown here is derived from an EMBL/GenBank/DDBJ whole genome shotgun (WGS) entry which is preliminary data.</text>
</comment>
<protein>
    <submittedName>
        <fullName evidence="2">Uncharacterized protein</fullName>
    </submittedName>
</protein>
<evidence type="ECO:0000256" key="1">
    <source>
        <dbReference type="SAM" id="MobiDB-lite"/>
    </source>
</evidence>
<dbReference type="InParanoid" id="K2RIA9"/>
<name>K2RIA9_MACPH</name>
<evidence type="ECO:0000313" key="2">
    <source>
        <dbReference type="EMBL" id="EKG12547.1"/>
    </source>
</evidence>